<evidence type="ECO:0000256" key="1">
    <source>
        <dbReference type="ARBA" id="ARBA00009477"/>
    </source>
</evidence>
<dbReference type="SUPFAM" id="SSF111369">
    <property type="entry name" value="HlyD-like secretion proteins"/>
    <property type="match status" value="1"/>
</dbReference>
<accession>A0A1Y1RZW7</accession>
<sequence length="354" mass="39046">MNTKHLRVLAIAALLAAALTGCSREAEETTRSIDEIHAQEGIPVRVRELKPETFTSRLGYTSSLTGSVESTASALIGDVIEEVLVSVGDYVEKNQVVLSFPADNASLNYEQVRINFENAKTSFERISRLYTAEQGISRQDYDNARTQYEIAKANWDTVRKMKDVRAPISGYLTRLNVLESDNVSPGDPLFTISNHTKLKSTVWVTDREIGRISVGQEAIAAWREHTLPGRVIQVDMAMDQERKAFAVKLEFENPDLTVPSGITADIGIEVYSNDNSLIVDMGEFVESVDGRYVFLAENGVSKRREITTGQQEGLKFEVLSGLTPGDTLITEGVNLVSDGSKIRIIAANESVARQ</sequence>
<dbReference type="OrthoDB" id="9783047at2"/>
<evidence type="ECO:0000313" key="4">
    <source>
        <dbReference type="EMBL" id="ORC36287.1"/>
    </source>
</evidence>
<dbReference type="GO" id="GO:0015562">
    <property type="term" value="F:efflux transmembrane transporter activity"/>
    <property type="evidence" value="ECO:0007669"/>
    <property type="project" value="TreeGrafter"/>
</dbReference>
<dbReference type="Gene3D" id="2.40.50.100">
    <property type="match status" value="1"/>
</dbReference>
<comment type="caution">
    <text evidence="4">The sequence shown here is derived from an EMBL/GenBank/DDBJ whole genome shotgun (WGS) entry which is preliminary data.</text>
</comment>
<reference evidence="4 5" key="1">
    <citation type="submission" date="2017-03" db="EMBL/GenBank/DDBJ databases">
        <title>Draft Genome sequence of Marispirochaeta sp. strain JC444.</title>
        <authorList>
            <person name="Shivani Y."/>
            <person name="Subhash Y."/>
            <person name="Sasikala C."/>
            <person name="Ramana C."/>
        </authorList>
    </citation>
    <scope>NUCLEOTIDE SEQUENCE [LARGE SCALE GENOMIC DNA]</scope>
    <source>
        <strain evidence="4 5">JC444</strain>
    </source>
</reference>
<organism evidence="4 5">
    <name type="scientific">Marispirochaeta aestuarii</name>
    <dbReference type="NCBI Taxonomy" id="1963862"/>
    <lineage>
        <taxon>Bacteria</taxon>
        <taxon>Pseudomonadati</taxon>
        <taxon>Spirochaetota</taxon>
        <taxon>Spirochaetia</taxon>
        <taxon>Spirochaetales</taxon>
        <taxon>Spirochaetaceae</taxon>
        <taxon>Marispirochaeta</taxon>
    </lineage>
</organism>
<dbReference type="STRING" id="1963862.B4O97_06775"/>
<feature type="chain" id="PRO_5012101336" description="YknX-like C-terminal permuted SH3-like domain-containing protein" evidence="2">
    <location>
        <begin position="27"/>
        <end position="354"/>
    </location>
</feature>
<gene>
    <name evidence="4" type="ORF">B4O97_06775</name>
</gene>
<dbReference type="NCBIfam" id="TIGR01730">
    <property type="entry name" value="RND_mfp"/>
    <property type="match status" value="1"/>
</dbReference>
<feature type="domain" description="YknX-like C-terminal permuted SH3-like" evidence="3">
    <location>
        <begin position="286"/>
        <end position="343"/>
    </location>
</feature>
<keyword evidence="2" id="KW-0732">Signal</keyword>
<dbReference type="EMBL" id="MWQY01000006">
    <property type="protein sequence ID" value="ORC36287.1"/>
    <property type="molecule type" value="Genomic_DNA"/>
</dbReference>
<evidence type="ECO:0000259" key="3">
    <source>
        <dbReference type="Pfam" id="PF25989"/>
    </source>
</evidence>
<dbReference type="InterPro" id="IPR058637">
    <property type="entry name" value="YknX-like_C"/>
</dbReference>
<feature type="signal peptide" evidence="2">
    <location>
        <begin position="1"/>
        <end position="26"/>
    </location>
</feature>
<dbReference type="RefSeq" id="WP_083049441.1">
    <property type="nucleotide sequence ID" value="NZ_MWQY01000006.1"/>
</dbReference>
<dbReference type="Pfam" id="PF25989">
    <property type="entry name" value="YknX_C"/>
    <property type="match status" value="1"/>
</dbReference>
<name>A0A1Y1RZW7_9SPIO</name>
<keyword evidence="5" id="KW-1185">Reference proteome</keyword>
<dbReference type="GO" id="GO:1990281">
    <property type="term" value="C:efflux pump complex"/>
    <property type="evidence" value="ECO:0007669"/>
    <property type="project" value="TreeGrafter"/>
</dbReference>
<dbReference type="InterPro" id="IPR006143">
    <property type="entry name" value="RND_pump_MFP"/>
</dbReference>
<proteinExistence type="inferred from homology"/>
<protein>
    <recommendedName>
        <fullName evidence="3">YknX-like C-terminal permuted SH3-like domain-containing protein</fullName>
    </recommendedName>
</protein>
<evidence type="ECO:0000313" key="5">
    <source>
        <dbReference type="Proteomes" id="UP000192343"/>
    </source>
</evidence>
<comment type="similarity">
    <text evidence="1">Belongs to the membrane fusion protein (MFP) (TC 8.A.1) family.</text>
</comment>
<dbReference type="Gene3D" id="2.40.420.20">
    <property type="match status" value="1"/>
</dbReference>
<dbReference type="PROSITE" id="PS51257">
    <property type="entry name" value="PROKAR_LIPOPROTEIN"/>
    <property type="match status" value="1"/>
</dbReference>
<dbReference type="Proteomes" id="UP000192343">
    <property type="component" value="Unassembled WGS sequence"/>
</dbReference>
<dbReference type="PANTHER" id="PTHR30469">
    <property type="entry name" value="MULTIDRUG RESISTANCE PROTEIN MDTA"/>
    <property type="match status" value="1"/>
</dbReference>
<dbReference type="AlphaFoldDB" id="A0A1Y1RZW7"/>
<dbReference type="Gene3D" id="1.10.287.470">
    <property type="entry name" value="Helix hairpin bin"/>
    <property type="match status" value="1"/>
</dbReference>
<evidence type="ECO:0000256" key="2">
    <source>
        <dbReference type="SAM" id="SignalP"/>
    </source>
</evidence>